<evidence type="ECO:0000313" key="6">
    <source>
        <dbReference type="Proteomes" id="UP000663829"/>
    </source>
</evidence>
<dbReference type="EMBL" id="CAJNOQ010004965">
    <property type="protein sequence ID" value="CAF1080689.1"/>
    <property type="molecule type" value="Genomic_DNA"/>
</dbReference>
<dbReference type="Proteomes" id="UP000663829">
    <property type="component" value="Unassembled WGS sequence"/>
</dbReference>
<dbReference type="Proteomes" id="UP000677228">
    <property type="component" value="Unassembled WGS sequence"/>
</dbReference>
<organism evidence="2 6">
    <name type="scientific">Didymodactylos carnosus</name>
    <dbReference type="NCBI Taxonomy" id="1234261"/>
    <lineage>
        <taxon>Eukaryota</taxon>
        <taxon>Metazoa</taxon>
        <taxon>Spiralia</taxon>
        <taxon>Gnathifera</taxon>
        <taxon>Rotifera</taxon>
        <taxon>Eurotatoria</taxon>
        <taxon>Bdelloidea</taxon>
        <taxon>Philodinida</taxon>
        <taxon>Philodinidae</taxon>
        <taxon>Didymodactylos</taxon>
    </lineage>
</organism>
<dbReference type="Proteomes" id="UP000682733">
    <property type="component" value="Unassembled WGS sequence"/>
</dbReference>
<feature type="compositionally biased region" description="Basic and acidic residues" evidence="1">
    <location>
        <begin position="1"/>
        <end position="12"/>
    </location>
</feature>
<evidence type="ECO:0000313" key="2">
    <source>
        <dbReference type="EMBL" id="CAF1080689.1"/>
    </source>
</evidence>
<evidence type="ECO:0000313" key="4">
    <source>
        <dbReference type="EMBL" id="CAF3846630.1"/>
    </source>
</evidence>
<dbReference type="EMBL" id="CAJOBC010004966">
    <property type="protein sequence ID" value="CAF3846630.1"/>
    <property type="molecule type" value="Genomic_DNA"/>
</dbReference>
<accession>A0A814MLM2</accession>
<dbReference type="EMBL" id="CAJOBA010040109">
    <property type="protein sequence ID" value="CAF4089177.1"/>
    <property type="molecule type" value="Genomic_DNA"/>
</dbReference>
<keyword evidence="6" id="KW-1185">Reference proteome</keyword>
<gene>
    <name evidence="2" type="ORF">GPM918_LOCUS17752</name>
    <name evidence="3" type="ORF">OVA965_LOCUS27790</name>
    <name evidence="4" type="ORF">SRO942_LOCUS17751</name>
    <name evidence="5" type="ORF">TMI583_LOCUS28537</name>
</gene>
<reference evidence="2" key="1">
    <citation type="submission" date="2021-02" db="EMBL/GenBank/DDBJ databases">
        <authorList>
            <person name="Nowell W R."/>
        </authorList>
    </citation>
    <scope>NUCLEOTIDE SEQUENCE</scope>
</reference>
<comment type="caution">
    <text evidence="2">The sequence shown here is derived from an EMBL/GenBank/DDBJ whole genome shotgun (WGS) entry which is preliminary data.</text>
</comment>
<dbReference type="Proteomes" id="UP000681722">
    <property type="component" value="Unassembled WGS sequence"/>
</dbReference>
<name>A0A814MLM2_9BILA</name>
<feature type="region of interest" description="Disordered" evidence="1">
    <location>
        <begin position="1"/>
        <end position="37"/>
    </location>
</feature>
<protein>
    <submittedName>
        <fullName evidence="2">Uncharacterized protein</fullName>
    </submittedName>
</protein>
<sequence>MGRKQITERGKEQPAVITIEKGSQQQSRDLMRPSANGPVYLPSADGLHYPGYLTYHVQRPTYVTRGVARPAQTIYYPFHNSGLVYQPPNACVHGWKRDAYGRCKRRKHRHRDYRLRVKQQKQ</sequence>
<dbReference type="EMBL" id="CAJNOK010018544">
    <property type="protein sequence ID" value="CAF1284255.1"/>
    <property type="molecule type" value="Genomic_DNA"/>
</dbReference>
<evidence type="ECO:0000256" key="1">
    <source>
        <dbReference type="SAM" id="MobiDB-lite"/>
    </source>
</evidence>
<evidence type="ECO:0000313" key="5">
    <source>
        <dbReference type="EMBL" id="CAF4089177.1"/>
    </source>
</evidence>
<evidence type="ECO:0000313" key="3">
    <source>
        <dbReference type="EMBL" id="CAF1284255.1"/>
    </source>
</evidence>
<proteinExistence type="predicted"/>
<dbReference type="AlphaFoldDB" id="A0A814MLM2"/>